<dbReference type="AlphaFoldDB" id="A0AAD5T4Q5"/>
<dbReference type="EMBL" id="JADGJH010000455">
    <property type="protein sequence ID" value="KAJ3128630.1"/>
    <property type="molecule type" value="Genomic_DNA"/>
</dbReference>
<sequence>MNDSFGALTLLIQTQQAIGRNVDLLLDTAVTNLQMIINSMPEDDDYESDLDTIHGKLLQNDNIAYKEKKDGNRYAVLTPRGIYRRAPCFTTQEKGYETQFCPWKDLSAEMAWYVI</sequence>
<comment type="caution">
    <text evidence="1">The sequence shown here is derived from an EMBL/GenBank/DDBJ whole genome shotgun (WGS) entry which is preliminary data.</text>
</comment>
<evidence type="ECO:0000313" key="2">
    <source>
        <dbReference type="Proteomes" id="UP001211907"/>
    </source>
</evidence>
<keyword evidence="2" id="KW-1185">Reference proteome</keyword>
<protein>
    <submittedName>
        <fullName evidence="1">Uncharacterized protein</fullName>
    </submittedName>
</protein>
<reference evidence="1" key="1">
    <citation type="submission" date="2020-05" db="EMBL/GenBank/DDBJ databases">
        <title>Phylogenomic resolution of chytrid fungi.</title>
        <authorList>
            <person name="Stajich J.E."/>
            <person name="Amses K."/>
            <person name="Simmons R."/>
            <person name="Seto K."/>
            <person name="Myers J."/>
            <person name="Bonds A."/>
            <person name="Quandt C.A."/>
            <person name="Barry K."/>
            <person name="Liu P."/>
            <person name="Grigoriev I."/>
            <person name="Longcore J.E."/>
            <person name="James T.Y."/>
        </authorList>
    </citation>
    <scope>NUCLEOTIDE SEQUENCE</scope>
    <source>
        <strain evidence="1">JEL0513</strain>
    </source>
</reference>
<proteinExistence type="predicted"/>
<gene>
    <name evidence="1" type="ORF">HK100_009066</name>
</gene>
<organism evidence="1 2">
    <name type="scientific">Physocladia obscura</name>
    <dbReference type="NCBI Taxonomy" id="109957"/>
    <lineage>
        <taxon>Eukaryota</taxon>
        <taxon>Fungi</taxon>
        <taxon>Fungi incertae sedis</taxon>
        <taxon>Chytridiomycota</taxon>
        <taxon>Chytridiomycota incertae sedis</taxon>
        <taxon>Chytridiomycetes</taxon>
        <taxon>Chytridiales</taxon>
        <taxon>Chytriomycetaceae</taxon>
        <taxon>Physocladia</taxon>
    </lineage>
</organism>
<accession>A0AAD5T4Q5</accession>
<evidence type="ECO:0000313" key="1">
    <source>
        <dbReference type="EMBL" id="KAJ3128630.1"/>
    </source>
</evidence>
<name>A0AAD5T4Q5_9FUNG</name>
<dbReference type="Proteomes" id="UP001211907">
    <property type="component" value="Unassembled WGS sequence"/>
</dbReference>